<organism evidence="1 2">
    <name type="scientific">Vespula pensylvanica</name>
    <name type="common">Western yellow jacket</name>
    <name type="synonym">Wasp</name>
    <dbReference type="NCBI Taxonomy" id="30213"/>
    <lineage>
        <taxon>Eukaryota</taxon>
        <taxon>Metazoa</taxon>
        <taxon>Ecdysozoa</taxon>
        <taxon>Arthropoda</taxon>
        <taxon>Hexapoda</taxon>
        <taxon>Insecta</taxon>
        <taxon>Pterygota</taxon>
        <taxon>Neoptera</taxon>
        <taxon>Endopterygota</taxon>
        <taxon>Hymenoptera</taxon>
        <taxon>Apocrita</taxon>
        <taxon>Aculeata</taxon>
        <taxon>Vespoidea</taxon>
        <taxon>Vespidae</taxon>
        <taxon>Vespinae</taxon>
        <taxon>Vespula</taxon>
    </lineage>
</organism>
<protein>
    <submittedName>
        <fullName evidence="1">Uncharacterized protein</fullName>
    </submittedName>
</protein>
<gene>
    <name evidence="1" type="ORF">H0235_012220</name>
</gene>
<accession>A0A834NQI9</accession>
<comment type="caution">
    <text evidence="1">The sequence shown here is derived from an EMBL/GenBank/DDBJ whole genome shotgun (WGS) entry which is preliminary data.</text>
</comment>
<evidence type="ECO:0000313" key="1">
    <source>
        <dbReference type="EMBL" id="KAF7415628.1"/>
    </source>
</evidence>
<dbReference type="Proteomes" id="UP000600918">
    <property type="component" value="Unassembled WGS sequence"/>
</dbReference>
<dbReference type="EMBL" id="JACSDY010000011">
    <property type="protein sequence ID" value="KAF7415628.1"/>
    <property type="molecule type" value="Genomic_DNA"/>
</dbReference>
<proteinExistence type="predicted"/>
<dbReference type="AlphaFoldDB" id="A0A834NQI9"/>
<keyword evidence="2" id="KW-1185">Reference proteome</keyword>
<name>A0A834NQI9_VESPE</name>
<reference evidence="1" key="1">
    <citation type="journal article" date="2020" name="G3 (Bethesda)">
        <title>High-Quality Assemblies for Three Invasive Social Wasps from the &lt;i&gt;Vespula&lt;/i&gt; Genus.</title>
        <authorList>
            <person name="Harrop T.W.R."/>
            <person name="Guhlin J."/>
            <person name="McLaughlin G.M."/>
            <person name="Permina E."/>
            <person name="Stockwell P."/>
            <person name="Gilligan J."/>
            <person name="Le Lec M.F."/>
            <person name="Gruber M.A.M."/>
            <person name="Quinn O."/>
            <person name="Lovegrove M."/>
            <person name="Duncan E.J."/>
            <person name="Remnant E.J."/>
            <person name="Van Eeckhoven J."/>
            <person name="Graham B."/>
            <person name="Knapp R.A."/>
            <person name="Langford K.W."/>
            <person name="Kronenberg Z."/>
            <person name="Press M.O."/>
            <person name="Eacker S.M."/>
            <person name="Wilson-Rankin E.E."/>
            <person name="Purcell J."/>
            <person name="Lester P.J."/>
            <person name="Dearden P.K."/>
        </authorList>
    </citation>
    <scope>NUCLEOTIDE SEQUENCE</scope>
    <source>
        <strain evidence="1">Volc-1</strain>
    </source>
</reference>
<evidence type="ECO:0000313" key="2">
    <source>
        <dbReference type="Proteomes" id="UP000600918"/>
    </source>
</evidence>
<sequence length="90" mass="10670">MRDTVARKFFPRVNEELMIHYEETEYRVALVATAIEDMSVPFECSEVSLLREVLKRSFSSLNREEREVERSSDKAKTNDRDYEIFDACLQ</sequence>